<evidence type="ECO:0000313" key="4">
    <source>
        <dbReference type="Proteomes" id="UP000073492"/>
    </source>
</evidence>
<evidence type="ECO:0000259" key="2">
    <source>
        <dbReference type="Pfam" id="PF26640"/>
    </source>
</evidence>
<dbReference type="PANTHER" id="PTHR10622">
    <property type="entry name" value="HET DOMAIN-CONTAINING PROTEIN"/>
    <property type="match status" value="1"/>
</dbReference>
<dbReference type="AlphaFoldDB" id="A0A139ILT0"/>
<dbReference type="STRING" id="113226.A0A139ILT0"/>
<organism evidence="3 4">
    <name type="scientific">Pseudocercospora musae</name>
    <dbReference type="NCBI Taxonomy" id="113226"/>
    <lineage>
        <taxon>Eukaryota</taxon>
        <taxon>Fungi</taxon>
        <taxon>Dikarya</taxon>
        <taxon>Ascomycota</taxon>
        <taxon>Pezizomycotina</taxon>
        <taxon>Dothideomycetes</taxon>
        <taxon>Dothideomycetidae</taxon>
        <taxon>Mycosphaerellales</taxon>
        <taxon>Mycosphaerellaceae</taxon>
        <taxon>Pseudocercospora</taxon>
    </lineage>
</organism>
<feature type="domain" description="DUF8212" evidence="2">
    <location>
        <begin position="216"/>
        <end position="244"/>
    </location>
</feature>
<dbReference type="Pfam" id="PF06985">
    <property type="entry name" value="HET"/>
    <property type="match status" value="1"/>
</dbReference>
<name>A0A139ILT0_9PEZI</name>
<feature type="domain" description="Heterokaryon incompatibility" evidence="1">
    <location>
        <begin position="24"/>
        <end position="108"/>
    </location>
</feature>
<dbReference type="InterPro" id="IPR058525">
    <property type="entry name" value="DUF8212"/>
</dbReference>
<gene>
    <name evidence="3" type="ORF">AC579_1515</name>
</gene>
<accession>A0A139ILT0</accession>
<dbReference type="PANTHER" id="PTHR10622:SF10">
    <property type="entry name" value="HET DOMAIN-CONTAINING PROTEIN"/>
    <property type="match status" value="1"/>
</dbReference>
<dbReference type="Proteomes" id="UP000073492">
    <property type="component" value="Unassembled WGS sequence"/>
</dbReference>
<keyword evidence="4" id="KW-1185">Reference proteome</keyword>
<proteinExistence type="predicted"/>
<sequence>MWLLDVKDRSLVEFENEPKIYGRYAILSHVWEDEEVTFQEIRNGSAISKRGYAKIDSACKQALAEKLDYCWIDTCCIDKTSSAELSQAINSMYRWYYEAKVCYAYLSDVPKVNLARSKWFTRGWTLQELIAPGYLEFYDGAWSRIGTKFEKLPELSAITRIDVEVLKDRTKLHTKSVASRMAWASGRGTTRIEDVAYSLMGIFDVSMPMIYGEGLKAFARLQEEIIKTYEDPSIFAWQAWEQSQASMLLSPSPDGFRNAHDILSWSFDWLDDSFSLHNKGLRIRLPAIENEEDPMLLTAILNCRFSSSNMRQIAILLRRLPPGMVVPRRELTNVVCEMAPVRNSEGTFTAFKNLDRKYLPGAKWLDLMILKFPSNPDNAAPADLWTQKIKVHNSVNQLHLLHDEVYPSEAWDRHECCMTLMITGSHESDRGYIVLADPDSGKKRFNLIFGQEIHHSGRAEPRIWLSKYSALPDTRAIYSALGQERPQQKARIKFDKGVLELVAKVDRVLTLDGEAEWRVHLQLEHYSTNDLINKAKSFGHAGVKGGAQGRKEKIFKSSTWKSVF</sequence>
<protein>
    <submittedName>
        <fullName evidence="3">Uncharacterized protein</fullName>
    </submittedName>
</protein>
<evidence type="ECO:0000259" key="1">
    <source>
        <dbReference type="Pfam" id="PF06985"/>
    </source>
</evidence>
<evidence type="ECO:0000313" key="3">
    <source>
        <dbReference type="EMBL" id="KXT15748.1"/>
    </source>
</evidence>
<dbReference type="EMBL" id="LFZO01000051">
    <property type="protein sequence ID" value="KXT15748.1"/>
    <property type="molecule type" value="Genomic_DNA"/>
</dbReference>
<reference evidence="3 4" key="1">
    <citation type="submission" date="2015-07" db="EMBL/GenBank/DDBJ databases">
        <title>Comparative genomics of the Sigatoka disease complex on banana suggests a link between parallel evolutionary changes in Pseudocercospora fijiensis and Pseudocercospora eumusae and increased virulence on the banana host.</title>
        <authorList>
            <person name="Chang T.-C."/>
            <person name="Salvucci A."/>
            <person name="Crous P.W."/>
            <person name="Stergiopoulos I."/>
        </authorList>
    </citation>
    <scope>NUCLEOTIDE SEQUENCE [LARGE SCALE GENOMIC DNA]</scope>
    <source>
        <strain evidence="3 4">CBS 116634</strain>
    </source>
</reference>
<comment type="caution">
    <text evidence="3">The sequence shown here is derived from an EMBL/GenBank/DDBJ whole genome shotgun (WGS) entry which is preliminary data.</text>
</comment>
<dbReference type="OrthoDB" id="20872at2759"/>
<dbReference type="InterPro" id="IPR010730">
    <property type="entry name" value="HET"/>
</dbReference>
<dbReference type="Pfam" id="PF26640">
    <property type="entry name" value="DUF8212"/>
    <property type="match status" value="1"/>
</dbReference>